<organism evidence="3 4">
    <name type="scientific">Thiomicrorhabdus sediminis</name>
    <dbReference type="NCBI Taxonomy" id="2580412"/>
    <lineage>
        <taxon>Bacteria</taxon>
        <taxon>Pseudomonadati</taxon>
        <taxon>Pseudomonadota</taxon>
        <taxon>Gammaproteobacteria</taxon>
        <taxon>Thiotrichales</taxon>
        <taxon>Piscirickettsiaceae</taxon>
        <taxon>Thiomicrorhabdus</taxon>
    </lineage>
</organism>
<name>A0A4P9K864_9GAMM</name>
<dbReference type="AlphaFoldDB" id="A0A4P9K864"/>
<gene>
    <name evidence="3" type="ORF">FE785_08440</name>
</gene>
<dbReference type="CDD" id="cd02869">
    <property type="entry name" value="PseudoU_synth_RluA_like"/>
    <property type="match status" value="1"/>
</dbReference>
<dbReference type="InterPro" id="IPR020103">
    <property type="entry name" value="PsdUridine_synth_cat_dom_sf"/>
</dbReference>
<reference evidence="3 4" key="1">
    <citation type="submission" date="2019-05" db="EMBL/GenBank/DDBJ databases">
        <title>Thiomicrorhabdus sediminis sp. nov, a novel sulfur-oxidizing bacterium isolated from coastal sediment.</title>
        <authorList>
            <person name="Liu X."/>
        </authorList>
    </citation>
    <scope>NUCLEOTIDE SEQUENCE [LARGE SCALE GENOMIC DNA]</scope>
    <source>
        <strain evidence="3 4">G1</strain>
    </source>
</reference>
<dbReference type="InterPro" id="IPR050188">
    <property type="entry name" value="RluA_PseudoU_synthase"/>
</dbReference>
<evidence type="ECO:0000313" key="3">
    <source>
        <dbReference type="EMBL" id="QCU90660.1"/>
    </source>
</evidence>
<evidence type="ECO:0000256" key="1">
    <source>
        <dbReference type="ARBA" id="ARBA00010876"/>
    </source>
</evidence>
<dbReference type="Gene3D" id="3.30.2350.10">
    <property type="entry name" value="Pseudouridine synthase"/>
    <property type="match status" value="1"/>
</dbReference>
<keyword evidence="4" id="KW-1185">Reference proteome</keyword>
<accession>A0A4P9K864</accession>
<comment type="similarity">
    <text evidence="1">Belongs to the pseudouridine synthase RluA family.</text>
</comment>
<dbReference type="KEGG" id="thig:FE785_08440"/>
<evidence type="ECO:0000313" key="4">
    <source>
        <dbReference type="Proteomes" id="UP000304864"/>
    </source>
</evidence>
<dbReference type="InterPro" id="IPR006145">
    <property type="entry name" value="PsdUridine_synth_RsuA/RluA"/>
</dbReference>
<dbReference type="GO" id="GO:0009982">
    <property type="term" value="F:pseudouridine synthase activity"/>
    <property type="evidence" value="ECO:0007669"/>
    <property type="project" value="InterPro"/>
</dbReference>
<dbReference type="GO" id="GO:0140098">
    <property type="term" value="F:catalytic activity, acting on RNA"/>
    <property type="evidence" value="ECO:0007669"/>
    <property type="project" value="UniProtKB-ARBA"/>
</dbReference>
<protein>
    <submittedName>
        <fullName evidence="3">RNA pseudouridine synthase</fullName>
    </submittedName>
</protein>
<dbReference type="EMBL" id="CP040602">
    <property type="protein sequence ID" value="QCU90660.1"/>
    <property type="molecule type" value="Genomic_DNA"/>
</dbReference>
<dbReference type="Pfam" id="PF00849">
    <property type="entry name" value="PseudoU_synth_2"/>
    <property type="match status" value="1"/>
</dbReference>
<feature type="domain" description="Pseudouridine synthase RsuA/RluA-like" evidence="2">
    <location>
        <begin position="94"/>
        <end position="233"/>
    </location>
</feature>
<dbReference type="RefSeq" id="WP_138565334.1">
    <property type="nucleotide sequence ID" value="NZ_CP040602.1"/>
</dbReference>
<proteinExistence type="inferred from homology"/>
<dbReference type="SUPFAM" id="SSF55120">
    <property type="entry name" value="Pseudouridine synthase"/>
    <property type="match status" value="1"/>
</dbReference>
<sequence>MTNFIANNAQHYQLVATRPIAALELLAQQTGLSKQQLKDAAQKGALWITRHKKAERLRRVKTELKAEQQLDLYYNPAVLQQSCPAATLISDQHDYSLWCKPRGMLSQGSKWGDFSALYRWVEMHYQPDGNNRQCWLVHRLDRATCGLQLLAHNKKTAQKLTALFEHNQVKKQYQAWVHGKLQKPHQSIATPIDNKKAVTHIQSLQYLDDLNISLLDITIEQGRKHQIRKHLASIHHPIVGDRLHGSADLDKKLNAQLIDRDQLKDPNFAVDLQLTAYKISFICPIEKKGVTYQLEQNSMDFYPFSMTD</sequence>
<dbReference type="GO" id="GO:0000455">
    <property type="term" value="P:enzyme-directed rRNA pseudouridine synthesis"/>
    <property type="evidence" value="ECO:0007669"/>
    <property type="project" value="TreeGrafter"/>
</dbReference>
<dbReference type="GO" id="GO:0003723">
    <property type="term" value="F:RNA binding"/>
    <property type="evidence" value="ECO:0007669"/>
    <property type="project" value="InterPro"/>
</dbReference>
<evidence type="ECO:0000259" key="2">
    <source>
        <dbReference type="Pfam" id="PF00849"/>
    </source>
</evidence>
<dbReference type="Proteomes" id="UP000304864">
    <property type="component" value="Chromosome"/>
</dbReference>
<dbReference type="PANTHER" id="PTHR21600">
    <property type="entry name" value="MITOCHONDRIAL RNA PSEUDOURIDINE SYNTHASE"/>
    <property type="match status" value="1"/>
</dbReference>
<dbReference type="PANTHER" id="PTHR21600:SF44">
    <property type="entry name" value="RIBOSOMAL LARGE SUBUNIT PSEUDOURIDINE SYNTHASE D"/>
    <property type="match status" value="1"/>
</dbReference>
<dbReference type="OrthoDB" id="9807829at2"/>